<evidence type="ECO:0000256" key="2">
    <source>
        <dbReference type="SAM" id="Phobius"/>
    </source>
</evidence>
<feature type="compositionally biased region" description="Low complexity" evidence="1">
    <location>
        <begin position="820"/>
        <end position="829"/>
    </location>
</feature>
<feature type="transmembrane region" description="Helical" evidence="2">
    <location>
        <begin position="654"/>
        <end position="671"/>
    </location>
</feature>
<dbReference type="EMBL" id="CP017717">
    <property type="protein sequence ID" value="AQZ69183.1"/>
    <property type="molecule type" value="Genomic_DNA"/>
</dbReference>
<feature type="transmembrane region" description="Helical" evidence="2">
    <location>
        <begin position="202"/>
        <end position="221"/>
    </location>
</feature>
<organism evidence="3 4">
    <name type="scientific">[Actinomadura] parvosata subsp. kistnae</name>
    <dbReference type="NCBI Taxonomy" id="1909395"/>
    <lineage>
        <taxon>Bacteria</taxon>
        <taxon>Bacillati</taxon>
        <taxon>Actinomycetota</taxon>
        <taxon>Actinomycetes</taxon>
        <taxon>Streptosporangiales</taxon>
        <taxon>Streptosporangiaceae</taxon>
        <taxon>Nonomuraea</taxon>
    </lineage>
</organism>
<dbReference type="Proteomes" id="UP000190797">
    <property type="component" value="Chromosome"/>
</dbReference>
<evidence type="ECO:0000256" key="1">
    <source>
        <dbReference type="SAM" id="MobiDB-lite"/>
    </source>
</evidence>
<feature type="transmembrane region" description="Helical" evidence="2">
    <location>
        <begin position="445"/>
        <end position="470"/>
    </location>
</feature>
<keyword evidence="4" id="KW-1185">Reference proteome</keyword>
<keyword evidence="2" id="KW-1133">Transmembrane helix</keyword>
<feature type="transmembrane region" description="Helical" evidence="2">
    <location>
        <begin position="622"/>
        <end position="642"/>
    </location>
</feature>
<feature type="region of interest" description="Disordered" evidence="1">
    <location>
        <begin position="820"/>
        <end position="891"/>
    </location>
</feature>
<gene>
    <name evidence="3" type="ORF">BKM31_53875</name>
</gene>
<feature type="region of interest" description="Disordered" evidence="1">
    <location>
        <begin position="17"/>
        <end position="38"/>
    </location>
</feature>
<feature type="transmembrane region" description="Helical" evidence="2">
    <location>
        <begin position="318"/>
        <end position="341"/>
    </location>
</feature>
<name>A0A1V0AG71_9ACTN</name>
<reference evidence="4" key="1">
    <citation type="journal article" date="2017" name="Med. Chem. Commun.">
        <title>Nonomuraea sp. ATCC 55076 harbours the largest actinomycete chromosome to date and the kistamicin biosynthetic gene cluster.</title>
        <authorList>
            <person name="Nazari B."/>
            <person name="Forneris C.C."/>
            <person name="Gibson M.I."/>
            <person name="Moon K."/>
            <person name="Schramma K.R."/>
            <person name="Seyedsayamdost M.R."/>
        </authorList>
    </citation>
    <scope>NUCLEOTIDE SEQUENCE [LARGE SCALE GENOMIC DNA]</scope>
    <source>
        <strain evidence="4">ATCC 55076</strain>
    </source>
</reference>
<proteinExistence type="predicted"/>
<feature type="transmembrane region" description="Helical" evidence="2">
    <location>
        <begin position="290"/>
        <end position="312"/>
    </location>
</feature>
<feature type="transmembrane region" description="Helical" evidence="2">
    <location>
        <begin position="382"/>
        <end position="402"/>
    </location>
</feature>
<feature type="transmembrane region" description="Helical" evidence="2">
    <location>
        <begin position="259"/>
        <end position="278"/>
    </location>
</feature>
<protein>
    <submittedName>
        <fullName evidence="3">Uncharacterized protein</fullName>
    </submittedName>
</protein>
<evidence type="ECO:0000313" key="4">
    <source>
        <dbReference type="Proteomes" id="UP000190797"/>
    </source>
</evidence>
<feature type="transmembrane region" description="Helical" evidence="2">
    <location>
        <begin position="715"/>
        <end position="734"/>
    </location>
</feature>
<feature type="transmembrane region" description="Helical" evidence="2">
    <location>
        <begin position="348"/>
        <end position="370"/>
    </location>
</feature>
<keyword evidence="2" id="KW-0472">Membrane</keyword>
<feature type="transmembrane region" description="Helical" evidence="2">
    <location>
        <begin position="409"/>
        <end position="425"/>
    </location>
</feature>
<feature type="compositionally biased region" description="Basic and acidic residues" evidence="1">
    <location>
        <begin position="27"/>
        <end position="38"/>
    </location>
</feature>
<feature type="compositionally biased region" description="Low complexity" evidence="1">
    <location>
        <begin position="838"/>
        <end position="891"/>
    </location>
</feature>
<evidence type="ECO:0000313" key="3">
    <source>
        <dbReference type="EMBL" id="AQZ69183.1"/>
    </source>
</evidence>
<accession>A0A1V0AG71</accession>
<feature type="transmembrane region" description="Helical" evidence="2">
    <location>
        <begin position="683"/>
        <end position="703"/>
    </location>
</feature>
<dbReference type="KEGG" id="noa:BKM31_53875"/>
<feature type="transmembrane region" description="Helical" evidence="2">
    <location>
        <begin position="755"/>
        <end position="774"/>
    </location>
</feature>
<dbReference type="AlphaFoldDB" id="A0A1V0AG71"/>
<keyword evidence="2" id="KW-0812">Transmembrane</keyword>
<feature type="transmembrane region" description="Helical" evidence="2">
    <location>
        <begin position="233"/>
        <end position="253"/>
    </location>
</feature>
<sequence length="891" mass="95165">MAAATRADPDVRWARRATTEVSISRASRSDLEPVPEGRLDPRQRHVKVTVKHRLQLAPRDTLIEALRQGGGFPGTLQQVTDAAFGAIKVDGPSLAPTTRLAPTLISESGRTTAEFTVTLLRQLRPDQLLKLGFEEPKAFPLIVTSRSITVLPGEWSVLRLEGITPEQEEAERLAFTVGAYPVSLTLAPDSFGFPDVVVQEDFSWATALGVLTAIALAIYLLRSLGKGWWARLANRELFFGLALAAPALLIPLFAEDWSVVAYVILFIAVPLLALRHASRVLPTSPPWDTRDLLVVTGAGVAIGLGMLAWSWLHGQQSGQALLAGGAVAAVAAAGSAIAFSVDLGVRPVVVRLAVLSAEAAIGLLALALWLRALAGGVYPPDSIRLVLALSWALIPISALAVATKQWKRQTVVGAVLISLLVQGWPTEWLDSGSWSLAVQQDEPRIGNLVLSPIVRGVMGLLLLGFVMLVLRLRRLGAQLSAVDNPVAESTMICVLMVLYITPSGSTTLADIDVPLPLLAITSLVAWATAQWLLTGPRMAIPEPVNLEEHRALIRAALHKRLLLVAEQELYRVGRARIGAGELTMADFDQQHNALEAAMNRHGRHPETAFATSAGCSPWYNGIHAFTVSLLLSLPFALVYGWPEGVDLTSFIFDGRYLITLPAFGFLFGYFYPRIRGTQPMTKALHLTAAALLTELSGYLSTLAEPDIGAFDKTQVVAIVVGQVMMVCIGLGLFWEWRIMHLAGEPWARVRNLRSIRSLAAPTLALVLAAGTTAASSAAGQTVDRILKGDQIVTITTPAPARRARQVSGGAARCRVRAWTATPPAARTPATPAPPAPAPRGCAPTPAARSASPRRASGAAAARCADAPRRTPVAASSAGRRPARSPGRPARP</sequence>